<protein>
    <submittedName>
        <fullName evidence="7">ABC transporter ATP-binding protein</fullName>
    </submittedName>
</protein>
<dbReference type="InterPro" id="IPR003593">
    <property type="entry name" value="AAA+_ATPase"/>
</dbReference>
<proteinExistence type="predicted"/>
<evidence type="ECO:0000313" key="8">
    <source>
        <dbReference type="Proteomes" id="UP001595607"/>
    </source>
</evidence>
<keyword evidence="2" id="KW-0547">Nucleotide-binding</keyword>
<dbReference type="PANTHER" id="PTHR42794">
    <property type="entry name" value="HEMIN IMPORT ATP-BINDING PROTEIN HMUV"/>
    <property type="match status" value="1"/>
</dbReference>
<dbReference type="SMART" id="SM00382">
    <property type="entry name" value="AAA"/>
    <property type="match status" value="1"/>
</dbReference>
<dbReference type="InterPro" id="IPR027417">
    <property type="entry name" value="P-loop_NTPase"/>
</dbReference>
<keyword evidence="4" id="KW-1278">Translocase</keyword>
<dbReference type="PROSITE" id="PS50893">
    <property type="entry name" value="ABC_TRANSPORTER_2"/>
    <property type="match status" value="1"/>
</dbReference>
<evidence type="ECO:0000256" key="2">
    <source>
        <dbReference type="ARBA" id="ARBA00022741"/>
    </source>
</evidence>
<comment type="function">
    <text evidence="5">Part of the ABC transporter complex HmuTUV involved in hemin import. Responsible for energy coupling to the transport system.</text>
</comment>
<organism evidence="7 8">
    <name type="scientific">Parvularcula lutaonensis</name>
    <dbReference type="NCBI Taxonomy" id="491923"/>
    <lineage>
        <taxon>Bacteria</taxon>
        <taxon>Pseudomonadati</taxon>
        <taxon>Pseudomonadota</taxon>
        <taxon>Alphaproteobacteria</taxon>
        <taxon>Parvularculales</taxon>
        <taxon>Parvularculaceae</taxon>
        <taxon>Parvularcula</taxon>
    </lineage>
</organism>
<reference evidence="8" key="1">
    <citation type="journal article" date="2019" name="Int. J. Syst. Evol. Microbiol.">
        <title>The Global Catalogue of Microorganisms (GCM) 10K type strain sequencing project: providing services to taxonomists for standard genome sequencing and annotation.</title>
        <authorList>
            <consortium name="The Broad Institute Genomics Platform"/>
            <consortium name="The Broad Institute Genome Sequencing Center for Infectious Disease"/>
            <person name="Wu L."/>
            <person name="Ma J."/>
        </authorList>
    </citation>
    <scope>NUCLEOTIDE SEQUENCE [LARGE SCALE GENOMIC DNA]</scope>
    <source>
        <strain evidence="8">KCTC 22245</strain>
    </source>
</reference>
<evidence type="ECO:0000256" key="3">
    <source>
        <dbReference type="ARBA" id="ARBA00022840"/>
    </source>
</evidence>
<dbReference type="InterPro" id="IPR003439">
    <property type="entry name" value="ABC_transporter-like_ATP-bd"/>
</dbReference>
<dbReference type="PANTHER" id="PTHR42794:SF1">
    <property type="entry name" value="HEMIN IMPORT ATP-BINDING PROTEIN HMUV"/>
    <property type="match status" value="1"/>
</dbReference>
<dbReference type="CDD" id="cd03214">
    <property type="entry name" value="ABC_Iron-Siderophores_B12_Hemin"/>
    <property type="match status" value="1"/>
</dbReference>
<evidence type="ECO:0000256" key="5">
    <source>
        <dbReference type="ARBA" id="ARBA00037066"/>
    </source>
</evidence>
<name>A0ABV7M7B4_9PROT</name>
<dbReference type="GO" id="GO:0005524">
    <property type="term" value="F:ATP binding"/>
    <property type="evidence" value="ECO:0007669"/>
    <property type="project" value="UniProtKB-KW"/>
</dbReference>
<dbReference type="SUPFAM" id="SSF52540">
    <property type="entry name" value="P-loop containing nucleoside triphosphate hydrolases"/>
    <property type="match status" value="1"/>
</dbReference>
<accession>A0ABV7M7B4</accession>
<dbReference type="Proteomes" id="UP001595607">
    <property type="component" value="Unassembled WGS sequence"/>
</dbReference>
<comment type="caution">
    <text evidence="7">The sequence shown here is derived from an EMBL/GenBank/DDBJ whole genome shotgun (WGS) entry which is preliminary data.</text>
</comment>
<keyword evidence="8" id="KW-1185">Reference proteome</keyword>
<keyword evidence="3 7" id="KW-0067">ATP-binding</keyword>
<evidence type="ECO:0000256" key="4">
    <source>
        <dbReference type="ARBA" id="ARBA00022967"/>
    </source>
</evidence>
<dbReference type="EMBL" id="JBHRVA010000001">
    <property type="protein sequence ID" value="MFC3301220.1"/>
    <property type="molecule type" value="Genomic_DNA"/>
</dbReference>
<gene>
    <name evidence="7" type="ORF">ACFONP_00560</name>
</gene>
<dbReference type="Gene3D" id="3.40.50.300">
    <property type="entry name" value="P-loop containing nucleotide triphosphate hydrolases"/>
    <property type="match status" value="1"/>
</dbReference>
<keyword evidence="1" id="KW-0813">Transport</keyword>
<evidence type="ECO:0000256" key="1">
    <source>
        <dbReference type="ARBA" id="ARBA00022448"/>
    </source>
</evidence>
<dbReference type="RefSeq" id="WP_229786255.1">
    <property type="nucleotide sequence ID" value="NZ_BMXU01000003.1"/>
</dbReference>
<sequence length="249" mass="26330">MALRMKNIAVRKAAAVLVEDVDFTVDPGRLVAIIGPNGAGKTSLLRAGIGLEDHRGSVSVDGADWASLSPTERARKISYLPQKRPLAWPLKVRDIVALGRFAYGAAPRSLAGTDARAVDAAIASCSLEPFADRAADTLSGGEEARLHCARAFAAETPYILADEPATSLDPYHQRQVMKLFKGYTERGGGAAVVLHDMGLAAHYADDLLVLKQGRVVAEGPTASTLTADLIEDVYGVKARVTDDGVTVLP</sequence>
<evidence type="ECO:0000313" key="7">
    <source>
        <dbReference type="EMBL" id="MFC3301220.1"/>
    </source>
</evidence>
<dbReference type="Pfam" id="PF00005">
    <property type="entry name" value="ABC_tran"/>
    <property type="match status" value="1"/>
</dbReference>
<feature type="domain" description="ABC transporter" evidence="6">
    <location>
        <begin position="3"/>
        <end position="237"/>
    </location>
</feature>
<evidence type="ECO:0000259" key="6">
    <source>
        <dbReference type="PROSITE" id="PS50893"/>
    </source>
</evidence>